<keyword evidence="2" id="KW-0378">Hydrolase</keyword>
<dbReference type="Pfam" id="PF12697">
    <property type="entry name" value="Abhydrolase_6"/>
    <property type="match status" value="1"/>
</dbReference>
<dbReference type="Gene3D" id="3.40.50.1820">
    <property type="entry name" value="alpha/beta hydrolase"/>
    <property type="match status" value="1"/>
</dbReference>
<protein>
    <submittedName>
        <fullName evidence="2">Alpha/beta hydrolase</fullName>
    </submittedName>
</protein>
<name>A0A2W4Y6J3_9CYAN</name>
<organism evidence="2 3">
    <name type="scientific">Shackletoniella antarctica</name>
    <dbReference type="NCBI Taxonomy" id="268115"/>
    <lineage>
        <taxon>Bacteria</taxon>
        <taxon>Bacillati</taxon>
        <taxon>Cyanobacteriota</taxon>
        <taxon>Cyanophyceae</taxon>
        <taxon>Oculatellales</taxon>
        <taxon>Oculatellaceae</taxon>
        <taxon>Shackletoniella</taxon>
    </lineage>
</organism>
<feature type="domain" description="AB hydrolase-1" evidence="1">
    <location>
        <begin position="45"/>
        <end position="198"/>
    </location>
</feature>
<dbReference type="Proteomes" id="UP000249081">
    <property type="component" value="Unassembled WGS sequence"/>
</dbReference>
<dbReference type="GO" id="GO:0016787">
    <property type="term" value="F:hydrolase activity"/>
    <property type="evidence" value="ECO:0007669"/>
    <property type="project" value="UniProtKB-KW"/>
</dbReference>
<gene>
    <name evidence="2" type="ORF">DCF17_06610</name>
</gene>
<reference evidence="3" key="1">
    <citation type="submission" date="2018-04" db="EMBL/GenBank/DDBJ databases">
        <authorList>
            <person name="Cornet L."/>
        </authorList>
    </citation>
    <scope>NUCLEOTIDE SEQUENCE [LARGE SCALE GENOMIC DNA]</scope>
</reference>
<comment type="caution">
    <text evidence="2">The sequence shown here is derived from an EMBL/GenBank/DDBJ whole genome shotgun (WGS) entry which is preliminary data.</text>
</comment>
<sequence>MVAYSTLKRVLEHDIRQQEARYGLINEAFHTRVWLYPQPTERVCLLFHGFTAGPHQMASLGQHFYRIGCNVVAPLMPGHGRAGTWDKANPPPLPTDPETYQKFGTQWLNLASRLGRRVTVAGLSGGSTLAGWLALEKSAQVDRAVLCAPYLSGSSKVIDLFVKKVDTYFAWAAPDGQVMPDPSLALGYSGFATPALRAVLELGQYCQQRVKQAPIAPTFTISSESDRAVSNADHRHFFAAALQHQPISWHILFNRVLDIPHTMMTEREGNRYQHLLNVLIQAFVESDLTWAEVEEIAYRMTQNRTFNAVVTDLGWQAKCSLAMPAMITMVDKWAIAVKRSAGGRSRLPRDR</sequence>
<dbReference type="EMBL" id="QBMN01000033">
    <property type="protein sequence ID" value="PZO43041.1"/>
    <property type="molecule type" value="Genomic_DNA"/>
</dbReference>
<evidence type="ECO:0000259" key="1">
    <source>
        <dbReference type="Pfam" id="PF12697"/>
    </source>
</evidence>
<dbReference type="AlphaFoldDB" id="A0A2W4Y6J3"/>
<dbReference type="SUPFAM" id="SSF53474">
    <property type="entry name" value="alpha/beta-Hydrolases"/>
    <property type="match status" value="1"/>
</dbReference>
<dbReference type="InterPro" id="IPR029058">
    <property type="entry name" value="AB_hydrolase_fold"/>
</dbReference>
<evidence type="ECO:0000313" key="2">
    <source>
        <dbReference type="EMBL" id="PZO43041.1"/>
    </source>
</evidence>
<proteinExistence type="predicted"/>
<reference evidence="2 3" key="2">
    <citation type="submission" date="2018-06" db="EMBL/GenBank/DDBJ databases">
        <title>Metagenomic assembly of (sub)arctic Cyanobacteria and their associated microbiome from non-axenic cultures.</title>
        <authorList>
            <person name="Baurain D."/>
        </authorList>
    </citation>
    <scope>NUCLEOTIDE SEQUENCE [LARGE SCALE GENOMIC DNA]</scope>
    <source>
        <strain evidence="2">ULC041bin1</strain>
    </source>
</reference>
<dbReference type="InterPro" id="IPR000073">
    <property type="entry name" value="AB_hydrolase_1"/>
</dbReference>
<accession>A0A2W4Y6J3</accession>
<evidence type="ECO:0000313" key="3">
    <source>
        <dbReference type="Proteomes" id="UP000249081"/>
    </source>
</evidence>